<feature type="transmembrane region" description="Helical" evidence="6">
    <location>
        <begin position="283"/>
        <end position="306"/>
    </location>
</feature>
<evidence type="ECO:0000256" key="5">
    <source>
        <dbReference type="RuleBase" id="RU000471"/>
    </source>
</evidence>
<evidence type="ECO:0000256" key="4">
    <source>
        <dbReference type="ARBA" id="ARBA00023136"/>
    </source>
</evidence>
<dbReference type="EMBL" id="QTTT01000001">
    <property type="protein sequence ID" value="REE99873.1"/>
    <property type="molecule type" value="Genomic_DNA"/>
</dbReference>
<keyword evidence="5" id="KW-0520">NAD</keyword>
<protein>
    <submittedName>
        <fullName evidence="7">NADH dehydrogenase subunit H</fullName>
    </submittedName>
</protein>
<dbReference type="InterPro" id="IPR001694">
    <property type="entry name" value="NADH_UbQ_OxRdtase_su1/FPO"/>
</dbReference>
<evidence type="ECO:0000313" key="8">
    <source>
        <dbReference type="Proteomes" id="UP000256661"/>
    </source>
</evidence>
<feature type="transmembrane region" description="Helical" evidence="6">
    <location>
        <begin position="111"/>
        <end position="131"/>
    </location>
</feature>
<accession>A0A3D9T0L9</accession>
<comment type="subcellular location">
    <subcellularLocation>
        <location evidence="5">Cell membrane</location>
        <topology evidence="5">Multi-pass membrane protein</topology>
    </subcellularLocation>
    <subcellularLocation>
        <location evidence="1">Membrane</location>
        <topology evidence="1">Multi-pass membrane protein</topology>
    </subcellularLocation>
</comment>
<evidence type="ECO:0000256" key="2">
    <source>
        <dbReference type="ARBA" id="ARBA00022692"/>
    </source>
</evidence>
<keyword evidence="8" id="KW-1185">Reference proteome</keyword>
<sequence length="307" mass="31365">MSEATPVWAVAALPVALGLLTLGAAAFDGVLAGRRAGHAGVAGAAVGPLREAARLLVQSRRTTLASDGLLLRAGAVSLPVAALLAVVVVPLGDVAVADMTVGVVWFNAMEVVAWASVWLVGWGPNSVYGLVGGYRFIAQGLAYELPHMFALITVAVGAGSLQVSEVADAQAGSWFAVWMPVAFVVYLMSVLAMAFWGPFGQAVADDVAGGAVADLSGVDRLVFLSGRYALLVAGAAFAVPAFLGGGAGPLLPAGVWVSVKVVAVSGALVWAGRRLPLVRMDRFAQFAWVVLIPASLLQLLVVSIAVL</sequence>
<dbReference type="PANTHER" id="PTHR11432">
    <property type="entry name" value="NADH DEHYDROGENASE SUBUNIT 1"/>
    <property type="match status" value="1"/>
</dbReference>
<dbReference type="RefSeq" id="WP_116025100.1">
    <property type="nucleotide sequence ID" value="NZ_QTTT01000001.1"/>
</dbReference>
<dbReference type="GO" id="GO:0009060">
    <property type="term" value="P:aerobic respiration"/>
    <property type="evidence" value="ECO:0007669"/>
    <property type="project" value="TreeGrafter"/>
</dbReference>
<feature type="transmembrane region" description="Helical" evidence="6">
    <location>
        <begin position="253"/>
        <end position="271"/>
    </location>
</feature>
<feature type="transmembrane region" description="Helical" evidence="6">
    <location>
        <begin position="175"/>
        <end position="196"/>
    </location>
</feature>
<keyword evidence="3 6" id="KW-1133">Transmembrane helix</keyword>
<evidence type="ECO:0000256" key="3">
    <source>
        <dbReference type="ARBA" id="ARBA00022989"/>
    </source>
</evidence>
<proteinExistence type="inferred from homology"/>
<evidence type="ECO:0000256" key="6">
    <source>
        <dbReference type="SAM" id="Phobius"/>
    </source>
</evidence>
<keyword evidence="4 6" id="KW-0472">Membrane</keyword>
<dbReference type="AlphaFoldDB" id="A0A3D9T0L9"/>
<dbReference type="GO" id="GO:0005886">
    <property type="term" value="C:plasma membrane"/>
    <property type="evidence" value="ECO:0007669"/>
    <property type="project" value="UniProtKB-SubCell"/>
</dbReference>
<dbReference type="Pfam" id="PF00146">
    <property type="entry name" value="NADHdh"/>
    <property type="match status" value="1"/>
</dbReference>
<evidence type="ECO:0000313" key="7">
    <source>
        <dbReference type="EMBL" id="REE99873.1"/>
    </source>
</evidence>
<organism evidence="7 8">
    <name type="scientific">Thermomonospora umbrina</name>
    <dbReference type="NCBI Taxonomy" id="111806"/>
    <lineage>
        <taxon>Bacteria</taxon>
        <taxon>Bacillati</taxon>
        <taxon>Actinomycetota</taxon>
        <taxon>Actinomycetes</taxon>
        <taxon>Streptosporangiales</taxon>
        <taxon>Thermomonosporaceae</taxon>
        <taxon>Thermomonospora</taxon>
    </lineage>
</organism>
<comment type="caution">
    <text evidence="7">The sequence shown here is derived from an EMBL/GenBank/DDBJ whole genome shotgun (WGS) entry which is preliminary data.</text>
</comment>
<dbReference type="Proteomes" id="UP000256661">
    <property type="component" value="Unassembled WGS sequence"/>
</dbReference>
<reference evidence="7 8" key="1">
    <citation type="submission" date="2018-08" db="EMBL/GenBank/DDBJ databases">
        <title>Sequencing the genomes of 1000 actinobacteria strains.</title>
        <authorList>
            <person name="Klenk H.-P."/>
        </authorList>
    </citation>
    <scope>NUCLEOTIDE SEQUENCE [LARGE SCALE GENOMIC DNA]</scope>
    <source>
        <strain evidence="7 8">DSM 43927</strain>
    </source>
</reference>
<name>A0A3D9T0L9_9ACTN</name>
<gene>
    <name evidence="7" type="ORF">DFJ69_5390</name>
</gene>
<dbReference type="OrthoDB" id="5185879at2"/>
<dbReference type="PANTHER" id="PTHR11432:SF3">
    <property type="entry name" value="NADH-UBIQUINONE OXIDOREDUCTASE CHAIN 1"/>
    <property type="match status" value="1"/>
</dbReference>
<comment type="similarity">
    <text evidence="5">Belongs to the complex I subunit 1 family.</text>
</comment>
<feature type="transmembrane region" description="Helical" evidence="6">
    <location>
        <begin position="228"/>
        <end position="247"/>
    </location>
</feature>
<feature type="transmembrane region" description="Helical" evidence="6">
    <location>
        <begin position="69"/>
        <end position="91"/>
    </location>
</feature>
<keyword evidence="2 5" id="KW-0812">Transmembrane</keyword>
<feature type="transmembrane region" description="Helical" evidence="6">
    <location>
        <begin position="143"/>
        <end position="163"/>
    </location>
</feature>
<dbReference type="GO" id="GO:0003954">
    <property type="term" value="F:NADH dehydrogenase activity"/>
    <property type="evidence" value="ECO:0007669"/>
    <property type="project" value="TreeGrafter"/>
</dbReference>
<evidence type="ECO:0000256" key="1">
    <source>
        <dbReference type="ARBA" id="ARBA00004141"/>
    </source>
</evidence>